<evidence type="ECO:0000313" key="2">
    <source>
        <dbReference type="EMBL" id="GFY20486.1"/>
    </source>
</evidence>
<keyword evidence="3" id="KW-1185">Reference proteome</keyword>
<dbReference type="EMBL" id="BMAU01021355">
    <property type="protein sequence ID" value="GFY20486.1"/>
    <property type="molecule type" value="Genomic_DNA"/>
</dbReference>
<proteinExistence type="predicted"/>
<accession>A0A8X6SW49</accession>
<organism evidence="2 3">
    <name type="scientific">Trichonephila clavipes</name>
    <name type="common">Golden silk orbweaver</name>
    <name type="synonym">Nephila clavipes</name>
    <dbReference type="NCBI Taxonomy" id="2585209"/>
    <lineage>
        <taxon>Eukaryota</taxon>
        <taxon>Metazoa</taxon>
        <taxon>Ecdysozoa</taxon>
        <taxon>Arthropoda</taxon>
        <taxon>Chelicerata</taxon>
        <taxon>Arachnida</taxon>
        <taxon>Araneae</taxon>
        <taxon>Araneomorphae</taxon>
        <taxon>Entelegynae</taxon>
        <taxon>Araneoidea</taxon>
        <taxon>Nephilidae</taxon>
        <taxon>Trichonephila</taxon>
    </lineage>
</organism>
<sequence length="73" mass="8120">MGEIQNDIATNPSPSSFKQQQTRIKAFNNCPEENGFRLSQWRNGEHLGPSPTMSEIRPPNCILLGFSQALSDS</sequence>
<feature type="region of interest" description="Disordered" evidence="1">
    <location>
        <begin position="1"/>
        <end position="22"/>
    </location>
</feature>
<name>A0A8X6SW49_TRICX</name>
<feature type="compositionally biased region" description="Polar residues" evidence="1">
    <location>
        <begin position="7"/>
        <end position="22"/>
    </location>
</feature>
<dbReference type="AlphaFoldDB" id="A0A8X6SW49"/>
<protein>
    <submittedName>
        <fullName evidence="2">Uncharacterized protein</fullName>
    </submittedName>
</protein>
<evidence type="ECO:0000256" key="1">
    <source>
        <dbReference type="SAM" id="MobiDB-lite"/>
    </source>
</evidence>
<comment type="caution">
    <text evidence="2">The sequence shown here is derived from an EMBL/GenBank/DDBJ whole genome shotgun (WGS) entry which is preliminary data.</text>
</comment>
<reference evidence="2" key="1">
    <citation type="submission" date="2020-08" db="EMBL/GenBank/DDBJ databases">
        <title>Multicomponent nature underlies the extraordinary mechanical properties of spider dragline silk.</title>
        <authorList>
            <person name="Kono N."/>
            <person name="Nakamura H."/>
            <person name="Mori M."/>
            <person name="Yoshida Y."/>
            <person name="Ohtoshi R."/>
            <person name="Malay A.D."/>
            <person name="Moran D.A.P."/>
            <person name="Tomita M."/>
            <person name="Numata K."/>
            <person name="Arakawa K."/>
        </authorList>
    </citation>
    <scope>NUCLEOTIDE SEQUENCE</scope>
</reference>
<evidence type="ECO:0000313" key="3">
    <source>
        <dbReference type="Proteomes" id="UP000887159"/>
    </source>
</evidence>
<dbReference type="Proteomes" id="UP000887159">
    <property type="component" value="Unassembled WGS sequence"/>
</dbReference>
<gene>
    <name evidence="2" type="ORF">TNCV_211181</name>
</gene>